<dbReference type="Pfam" id="PF13630">
    <property type="entry name" value="SdpI"/>
    <property type="match status" value="1"/>
</dbReference>
<keyword evidence="1" id="KW-0472">Membrane</keyword>
<dbReference type="AlphaFoldDB" id="A0A942SX80"/>
<reference evidence="2" key="1">
    <citation type="submission" date="2021-05" db="EMBL/GenBank/DDBJ databases">
        <title>Novel Bacillus species.</title>
        <authorList>
            <person name="Liu G."/>
        </authorList>
    </citation>
    <scope>NUCLEOTIDE SEQUENCE</scope>
    <source>
        <strain evidence="2">FJAT-50051</strain>
    </source>
</reference>
<protein>
    <submittedName>
        <fullName evidence="2">SdpI family protein</fullName>
    </submittedName>
</protein>
<sequence>MSSPGWFAAIACAVLFIVVNTAIWGVVSMAVDGVGRNHLAGIRLPSLMRSDEAWKTGHLAARKVMRPLLVAAVVIALVSIPVQLVPVLYIVVLGLSLGCTLAALGFGAFAASRAARRLTPVH</sequence>
<comment type="caution">
    <text evidence="2">The sequence shown here is derived from an EMBL/GenBank/DDBJ whole genome shotgun (WGS) entry which is preliminary data.</text>
</comment>
<feature type="transmembrane region" description="Helical" evidence="1">
    <location>
        <begin position="64"/>
        <end position="82"/>
    </location>
</feature>
<keyword evidence="1" id="KW-1133">Transmembrane helix</keyword>
<name>A0A942SX80_9BACI</name>
<evidence type="ECO:0000256" key="1">
    <source>
        <dbReference type="SAM" id="Phobius"/>
    </source>
</evidence>
<dbReference type="EMBL" id="JAGYPE010000002">
    <property type="protein sequence ID" value="MBS4182010.1"/>
    <property type="molecule type" value="Genomic_DNA"/>
</dbReference>
<proteinExistence type="predicted"/>
<feature type="transmembrane region" description="Helical" evidence="1">
    <location>
        <begin position="6"/>
        <end position="27"/>
    </location>
</feature>
<feature type="transmembrane region" description="Helical" evidence="1">
    <location>
        <begin position="88"/>
        <end position="111"/>
    </location>
</feature>
<evidence type="ECO:0000313" key="2">
    <source>
        <dbReference type="EMBL" id="MBS4182010.1"/>
    </source>
</evidence>
<keyword evidence="1" id="KW-0812">Transmembrane</keyword>
<accession>A0A942SX80</accession>
<dbReference type="InterPro" id="IPR025962">
    <property type="entry name" value="SdpI/YhfL"/>
</dbReference>
<organism evidence="2">
    <name type="scientific">Neobacillus citreus</name>
    <dbReference type="NCBI Taxonomy" id="2833578"/>
    <lineage>
        <taxon>Bacteria</taxon>
        <taxon>Bacillati</taxon>
        <taxon>Bacillota</taxon>
        <taxon>Bacilli</taxon>
        <taxon>Bacillales</taxon>
        <taxon>Bacillaceae</taxon>
        <taxon>Neobacillus</taxon>
    </lineage>
</organism>
<gene>
    <name evidence="2" type="ORF">KHB02_11505</name>
</gene>